<evidence type="ECO:0000313" key="7">
    <source>
        <dbReference type="Proteomes" id="UP000193827"/>
    </source>
</evidence>
<evidence type="ECO:0000256" key="4">
    <source>
        <dbReference type="PROSITE-ProRule" id="PRU00433"/>
    </source>
</evidence>
<gene>
    <name evidence="6" type="ORF">PEL8287_02489</name>
</gene>
<dbReference type="InterPro" id="IPR036909">
    <property type="entry name" value="Cyt_c-like_dom_sf"/>
</dbReference>
<dbReference type="Pfam" id="PF13442">
    <property type="entry name" value="Cytochrome_CBB3"/>
    <property type="match status" value="1"/>
</dbReference>
<dbReference type="EMBL" id="FWFL01000006">
    <property type="protein sequence ID" value="SLN48086.1"/>
    <property type="molecule type" value="Genomic_DNA"/>
</dbReference>
<evidence type="ECO:0000256" key="2">
    <source>
        <dbReference type="ARBA" id="ARBA00022723"/>
    </source>
</evidence>
<dbReference type="GO" id="GO:0020037">
    <property type="term" value="F:heme binding"/>
    <property type="evidence" value="ECO:0007669"/>
    <property type="project" value="InterPro"/>
</dbReference>
<accession>A0A1Y5SWD8</accession>
<dbReference type="SUPFAM" id="SSF46626">
    <property type="entry name" value="Cytochrome c"/>
    <property type="match status" value="1"/>
</dbReference>
<evidence type="ECO:0000313" key="6">
    <source>
        <dbReference type="EMBL" id="SLN48086.1"/>
    </source>
</evidence>
<evidence type="ECO:0000256" key="3">
    <source>
        <dbReference type="ARBA" id="ARBA00023004"/>
    </source>
</evidence>
<keyword evidence="2 4" id="KW-0479">Metal-binding</keyword>
<feature type="domain" description="Cytochrome c" evidence="5">
    <location>
        <begin position="172"/>
        <end position="253"/>
    </location>
</feature>
<keyword evidence="1 4" id="KW-0349">Heme</keyword>
<dbReference type="Gene3D" id="1.10.760.10">
    <property type="entry name" value="Cytochrome c-like domain"/>
    <property type="match status" value="1"/>
</dbReference>
<dbReference type="OrthoDB" id="9811281at2"/>
<dbReference type="PROSITE" id="PS51007">
    <property type="entry name" value="CYTC"/>
    <property type="match status" value="1"/>
</dbReference>
<organism evidence="6 7">
    <name type="scientific">Roseovarius litorisediminis</name>
    <dbReference type="NCBI Taxonomy" id="1312363"/>
    <lineage>
        <taxon>Bacteria</taxon>
        <taxon>Pseudomonadati</taxon>
        <taxon>Pseudomonadota</taxon>
        <taxon>Alphaproteobacteria</taxon>
        <taxon>Rhodobacterales</taxon>
        <taxon>Roseobacteraceae</taxon>
        <taxon>Roseovarius</taxon>
    </lineage>
</organism>
<evidence type="ECO:0000259" key="5">
    <source>
        <dbReference type="PROSITE" id="PS51007"/>
    </source>
</evidence>
<dbReference type="Proteomes" id="UP000193827">
    <property type="component" value="Unassembled WGS sequence"/>
</dbReference>
<keyword evidence="3 4" id="KW-0408">Iron</keyword>
<dbReference type="RefSeq" id="WP_085892717.1">
    <property type="nucleotide sequence ID" value="NZ_FWFL01000006.1"/>
</dbReference>
<dbReference type="AlphaFoldDB" id="A0A1Y5SWD8"/>
<reference evidence="6 7" key="1">
    <citation type="submission" date="2017-03" db="EMBL/GenBank/DDBJ databases">
        <authorList>
            <person name="Afonso C.L."/>
            <person name="Miller P.J."/>
            <person name="Scott M.A."/>
            <person name="Spackman E."/>
            <person name="Goraichik I."/>
            <person name="Dimitrov K.M."/>
            <person name="Suarez D.L."/>
            <person name="Swayne D.E."/>
        </authorList>
    </citation>
    <scope>NUCLEOTIDE SEQUENCE [LARGE SCALE GENOMIC DNA]</scope>
    <source>
        <strain evidence="6 7">CECT 8287</strain>
    </source>
</reference>
<sequence>MPINSKIVVLTTCFVAGAATAKDRDESYHADFVFGAPAESTEAWEVTRGGRLYDNWYATQDMDKPEDTHPAWPASNVKKSGGVTTRCKSCHGWDYRGADGKYGSGSYQTGIAGVMGYSGDATALEALLRAEPHGYSEDMIPKDHAQYISTFLAKGLDDMNTVINFDTGEVAGNIQNGAAVFQTTCASCHGFDGRALDWGDADEPGYVGTEANANPWEVLHKIRNGHPGVEMIALRAFDLQVGVDVLAFTRTLPVK</sequence>
<dbReference type="InterPro" id="IPR009056">
    <property type="entry name" value="Cyt_c-like_dom"/>
</dbReference>
<name>A0A1Y5SWD8_9RHOB</name>
<proteinExistence type="predicted"/>
<dbReference type="GO" id="GO:0046872">
    <property type="term" value="F:metal ion binding"/>
    <property type="evidence" value="ECO:0007669"/>
    <property type="project" value="UniProtKB-KW"/>
</dbReference>
<keyword evidence="7" id="KW-1185">Reference proteome</keyword>
<dbReference type="GO" id="GO:0009055">
    <property type="term" value="F:electron transfer activity"/>
    <property type="evidence" value="ECO:0007669"/>
    <property type="project" value="InterPro"/>
</dbReference>
<protein>
    <submittedName>
        <fullName evidence="6">Cytochrome c</fullName>
    </submittedName>
</protein>
<evidence type="ECO:0000256" key="1">
    <source>
        <dbReference type="ARBA" id="ARBA00022617"/>
    </source>
</evidence>